<feature type="transmembrane region" description="Helical" evidence="1">
    <location>
        <begin position="18"/>
        <end position="40"/>
    </location>
</feature>
<dbReference type="RefSeq" id="WP_078808760.1">
    <property type="nucleotide sequence ID" value="NZ_FUWM01000003.1"/>
</dbReference>
<dbReference type="Proteomes" id="UP000190625">
    <property type="component" value="Unassembled WGS sequence"/>
</dbReference>
<dbReference type="GO" id="GO:0004175">
    <property type="term" value="F:endopeptidase activity"/>
    <property type="evidence" value="ECO:0007669"/>
    <property type="project" value="UniProtKB-ARBA"/>
</dbReference>
<sequence length="243" mass="27490">MDRNQAEPINVIWNGQDIIFMILVTLSITISCGFLLNLLLDYLATIYPNLMLYKSILLNLLQFVTMLALSWYIISFKYNLSLKSFGFRLIPLDRILGLGIIGGVLICLIVILTNFGLQRLVEELLNINMPPQSIISKLTNSQNEFVFLTYVLLIVIIAPITEEIFFRGILYQYLKDRLGVINGALLASGIFGIAHLNLWTFLATALGGLGLIIIYEISQSLYTNIIAHATWNLIIVMIIYLVW</sequence>
<reference evidence="4" key="1">
    <citation type="submission" date="2017-02" db="EMBL/GenBank/DDBJ databases">
        <authorList>
            <person name="Varghese N."/>
            <person name="Submissions S."/>
        </authorList>
    </citation>
    <scope>NUCLEOTIDE SEQUENCE [LARGE SCALE GENOMIC DNA]</scope>
    <source>
        <strain evidence="4">ATCC BAA-73</strain>
    </source>
</reference>
<gene>
    <name evidence="3" type="ORF">SAMN02745118_00235</name>
</gene>
<name>A0A1T4JN34_9FIRM</name>
<protein>
    <recommendedName>
        <fullName evidence="2">CAAX prenyl protease 2/Lysostaphin resistance protein A-like domain-containing protein</fullName>
    </recommendedName>
</protein>
<dbReference type="OrthoDB" id="9782250at2"/>
<feature type="transmembrane region" description="Helical" evidence="1">
    <location>
        <begin position="201"/>
        <end position="218"/>
    </location>
</feature>
<organism evidence="3 4">
    <name type="scientific">Selenihalanaerobacter shriftii</name>
    <dbReference type="NCBI Taxonomy" id="142842"/>
    <lineage>
        <taxon>Bacteria</taxon>
        <taxon>Bacillati</taxon>
        <taxon>Bacillota</taxon>
        <taxon>Clostridia</taxon>
        <taxon>Halanaerobiales</taxon>
        <taxon>Halobacteroidaceae</taxon>
        <taxon>Selenihalanaerobacter</taxon>
    </lineage>
</organism>
<dbReference type="Pfam" id="PF02517">
    <property type="entry name" value="Rce1-like"/>
    <property type="match status" value="1"/>
</dbReference>
<feature type="transmembrane region" description="Helical" evidence="1">
    <location>
        <begin position="145"/>
        <end position="166"/>
    </location>
</feature>
<dbReference type="EMBL" id="FUWM01000003">
    <property type="protein sequence ID" value="SJZ31497.1"/>
    <property type="molecule type" value="Genomic_DNA"/>
</dbReference>
<dbReference type="AlphaFoldDB" id="A0A1T4JN34"/>
<evidence type="ECO:0000256" key="1">
    <source>
        <dbReference type="SAM" id="Phobius"/>
    </source>
</evidence>
<feature type="transmembrane region" description="Helical" evidence="1">
    <location>
        <begin position="52"/>
        <end position="74"/>
    </location>
</feature>
<proteinExistence type="predicted"/>
<dbReference type="STRING" id="142842.SAMN02745118_00235"/>
<dbReference type="PROSITE" id="PS51257">
    <property type="entry name" value="PROKAR_LIPOPROTEIN"/>
    <property type="match status" value="1"/>
</dbReference>
<evidence type="ECO:0000313" key="4">
    <source>
        <dbReference type="Proteomes" id="UP000190625"/>
    </source>
</evidence>
<dbReference type="PANTHER" id="PTHR43592:SF15">
    <property type="entry name" value="CAAX AMINO TERMINAL PROTEASE FAMILY PROTEIN"/>
    <property type="match status" value="1"/>
</dbReference>
<feature type="transmembrane region" description="Helical" evidence="1">
    <location>
        <begin position="225"/>
        <end position="242"/>
    </location>
</feature>
<dbReference type="PANTHER" id="PTHR43592">
    <property type="entry name" value="CAAX AMINO TERMINAL PROTEASE"/>
    <property type="match status" value="1"/>
</dbReference>
<keyword evidence="1" id="KW-1133">Transmembrane helix</keyword>
<feature type="domain" description="CAAX prenyl protease 2/Lysostaphin resistance protein A-like" evidence="2">
    <location>
        <begin position="147"/>
        <end position="234"/>
    </location>
</feature>
<keyword evidence="1" id="KW-0812">Transmembrane</keyword>
<evidence type="ECO:0000313" key="3">
    <source>
        <dbReference type="EMBL" id="SJZ31497.1"/>
    </source>
</evidence>
<evidence type="ECO:0000259" key="2">
    <source>
        <dbReference type="Pfam" id="PF02517"/>
    </source>
</evidence>
<accession>A0A1T4JN34</accession>
<keyword evidence="1" id="KW-0472">Membrane</keyword>
<keyword evidence="4" id="KW-1185">Reference proteome</keyword>
<feature type="transmembrane region" description="Helical" evidence="1">
    <location>
        <begin position="95"/>
        <end position="117"/>
    </location>
</feature>
<dbReference type="GO" id="GO:0080120">
    <property type="term" value="P:CAAX-box protein maturation"/>
    <property type="evidence" value="ECO:0007669"/>
    <property type="project" value="UniProtKB-ARBA"/>
</dbReference>
<dbReference type="InterPro" id="IPR003675">
    <property type="entry name" value="Rce1/LyrA-like_dom"/>
</dbReference>